<dbReference type="GO" id="GO:0016020">
    <property type="term" value="C:membrane"/>
    <property type="evidence" value="ECO:0007669"/>
    <property type="project" value="UniProtKB-SubCell"/>
</dbReference>
<feature type="transmembrane region" description="Helical" evidence="5">
    <location>
        <begin position="215"/>
        <end position="235"/>
    </location>
</feature>
<proteinExistence type="predicted"/>
<dbReference type="SUPFAM" id="SSF103473">
    <property type="entry name" value="MFS general substrate transporter"/>
    <property type="match status" value="1"/>
</dbReference>
<comment type="caution">
    <text evidence="7">The sequence shown here is derived from an EMBL/GenBank/DDBJ whole genome shotgun (WGS) entry which is preliminary data.</text>
</comment>
<dbReference type="PROSITE" id="PS50850">
    <property type="entry name" value="MFS"/>
    <property type="match status" value="1"/>
</dbReference>
<evidence type="ECO:0000256" key="2">
    <source>
        <dbReference type="ARBA" id="ARBA00022692"/>
    </source>
</evidence>
<comment type="subcellular location">
    <subcellularLocation>
        <location evidence="1">Membrane</location>
        <topology evidence="1">Multi-pass membrane protein</topology>
    </subcellularLocation>
</comment>
<gene>
    <name evidence="7" type="primary">ybjJ_3</name>
    <name evidence="7" type="ORF">GALL_346680</name>
</gene>
<feature type="transmembrane region" description="Helical" evidence="5">
    <location>
        <begin position="175"/>
        <end position="194"/>
    </location>
</feature>
<evidence type="ECO:0000313" key="7">
    <source>
        <dbReference type="EMBL" id="OIQ83520.1"/>
    </source>
</evidence>
<protein>
    <submittedName>
        <fullName evidence="7">Inner membrane protein YbjJ</fullName>
    </submittedName>
</protein>
<organism evidence="7">
    <name type="scientific">mine drainage metagenome</name>
    <dbReference type="NCBI Taxonomy" id="410659"/>
    <lineage>
        <taxon>unclassified sequences</taxon>
        <taxon>metagenomes</taxon>
        <taxon>ecological metagenomes</taxon>
    </lineage>
</organism>
<dbReference type="Pfam" id="PF07690">
    <property type="entry name" value="MFS_1"/>
    <property type="match status" value="1"/>
</dbReference>
<dbReference type="PANTHER" id="PTHR23514">
    <property type="entry name" value="BYPASS OF STOP CODON PROTEIN 6"/>
    <property type="match status" value="1"/>
</dbReference>
<dbReference type="InterPro" id="IPR020846">
    <property type="entry name" value="MFS_dom"/>
</dbReference>
<keyword evidence="4 5" id="KW-0472">Membrane</keyword>
<feature type="transmembrane region" description="Helical" evidence="5">
    <location>
        <begin position="351"/>
        <end position="369"/>
    </location>
</feature>
<dbReference type="InterPro" id="IPR051788">
    <property type="entry name" value="MFS_Transporter"/>
</dbReference>
<dbReference type="EMBL" id="MLJW01000695">
    <property type="protein sequence ID" value="OIQ83520.1"/>
    <property type="molecule type" value="Genomic_DNA"/>
</dbReference>
<feature type="domain" description="Major facilitator superfamily (MFS) profile" evidence="6">
    <location>
        <begin position="19"/>
        <end position="399"/>
    </location>
</feature>
<evidence type="ECO:0000256" key="1">
    <source>
        <dbReference type="ARBA" id="ARBA00004141"/>
    </source>
</evidence>
<evidence type="ECO:0000259" key="6">
    <source>
        <dbReference type="PROSITE" id="PS50850"/>
    </source>
</evidence>
<feature type="transmembrane region" description="Helical" evidence="5">
    <location>
        <begin position="287"/>
        <end position="306"/>
    </location>
</feature>
<dbReference type="InterPro" id="IPR011701">
    <property type="entry name" value="MFS"/>
</dbReference>
<dbReference type="PANTHER" id="PTHR23514:SF13">
    <property type="entry name" value="INNER MEMBRANE PROTEIN YBJJ"/>
    <property type="match status" value="1"/>
</dbReference>
<feature type="transmembrane region" description="Helical" evidence="5">
    <location>
        <begin position="52"/>
        <end position="73"/>
    </location>
</feature>
<dbReference type="AlphaFoldDB" id="A0A1J5QJ63"/>
<evidence type="ECO:0000256" key="3">
    <source>
        <dbReference type="ARBA" id="ARBA00022989"/>
    </source>
</evidence>
<dbReference type="GO" id="GO:0022857">
    <property type="term" value="F:transmembrane transporter activity"/>
    <property type="evidence" value="ECO:0007669"/>
    <property type="project" value="InterPro"/>
</dbReference>
<evidence type="ECO:0000256" key="5">
    <source>
        <dbReference type="SAM" id="Phobius"/>
    </source>
</evidence>
<dbReference type="InterPro" id="IPR036259">
    <property type="entry name" value="MFS_trans_sf"/>
</dbReference>
<sequence length="409" mass="41211">MTDPRRVAGIVATSTLSRARLAVSVAFAAQGFGFAAMLTSEPGFKERFGVNDLAITLVILGVCVLAGLGSATAEALAHRWGSARALAVGLAVAAVGVGTAALAPDRVLFFAGFGVYGWALGQVDAGTNMQAVALQHRYGRSILTSFYAAWSAGGILGALVVSAHVAAGIPQQEALPVVPVVALVAAAVVRRHGWRDITQEETAPTVVAPADPRPFVIPWSGILVLGLAIVGYYVADTAVSTWSSIYLRDTLTAAGAVAPLGYAAYLGSTLLSRLGGDLLVRRRGRVVVVRLSGALGAVGLLGVVVAGSPAVAIVGLAVAGLGLGVVAPLCFAAAGALAPGQADAVIARLNIFNYVGAVVGGVFVGAIGTGSSLRIGFLLPVVLAVVVVIVAPGFGDKVPRSRDARVVEA</sequence>
<accession>A0A1J5QJ63</accession>
<feature type="transmembrane region" description="Helical" evidence="5">
    <location>
        <begin position="255"/>
        <end position="275"/>
    </location>
</feature>
<feature type="transmembrane region" description="Helical" evidence="5">
    <location>
        <begin position="85"/>
        <end position="102"/>
    </location>
</feature>
<evidence type="ECO:0000256" key="4">
    <source>
        <dbReference type="ARBA" id="ARBA00023136"/>
    </source>
</evidence>
<feature type="transmembrane region" description="Helical" evidence="5">
    <location>
        <begin position="375"/>
        <end position="395"/>
    </location>
</feature>
<keyword evidence="2 5" id="KW-0812">Transmembrane</keyword>
<feature type="transmembrane region" description="Helical" evidence="5">
    <location>
        <begin position="312"/>
        <end position="339"/>
    </location>
</feature>
<feature type="transmembrane region" description="Helical" evidence="5">
    <location>
        <begin position="108"/>
        <end position="125"/>
    </location>
</feature>
<feature type="transmembrane region" description="Helical" evidence="5">
    <location>
        <begin position="146"/>
        <end position="169"/>
    </location>
</feature>
<reference evidence="7" key="1">
    <citation type="submission" date="2016-10" db="EMBL/GenBank/DDBJ databases">
        <title>Sequence of Gallionella enrichment culture.</title>
        <authorList>
            <person name="Poehlein A."/>
            <person name="Muehling M."/>
            <person name="Daniel R."/>
        </authorList>
    </citation>
    <scope>NUCLEOTIDE SEQUENCE</scope>
</reference>
<name>A0A1J5QJ63_9ZZZZ</name>
<keyword evidence="3 5" id="KW-1133">Transmembrane helix</keyword>
<dbReference type="Gene3D" id="1.20.1250.20">
    <property type="entry name" value="MFS general substrate transporter like domains"/>
    <property type="match status" value="2"/>
</dbReference>